<reference evidence="2" key="1">
    <citation type="journal article" date="2019" name="Int. J. Syst. Evol. Microbiol.">
        <title>The Global Catalogue of Microorganisms (GCM) 10K type strain sequencing project: providing services to taxonomists for standard genome sequencing and annotation.</title>
        <authorList>
            <consortium name="The Broad Institute Genomics Platform"/>
            <consortium name="The Broad Institute Genome Sequencing Center for Infectious Disease"/>
            <person name="Wu L."/>
            <person name="Ma J."/>
        </authorList>
    </citation>
    <scope>NUCLEOTIDE SEQUENCE [LARGE SCALE GENOMIC DNA]</scope>
    <source>
        <strain evidence="2">JCM 16545</strain>
    </source>
</reference>
<dbReference type="EMBL" id="JBHUHV010000041">
    <property type="protein sequence ID" value="MFD2068022.1"/>
    <property type="molecule type" value="Genomic_DNA"/>
</dbReference>
<keyword evidence="2" id="KW-1185">Reference proteome</keyword>
<name>A0ABW4X1H5_9BACT</name>
<proteinExistence type="predicted"/>
<gene>
    <name evidence="1" type="ORF">ACFSKU_14090</name>
</gene>
<evidence type="ECO:0000313" key="2">
    <source>
        <dbReference type="Proteomes" id="UP001597369"/>
    </source>
</evidence>
<sequence>MHLFFHHSMDRADIFNNTIEHFDSNSMMTESTTSKYLDGFPLVNFNKYSIETLNLLESSVNQYTKEQEAERVPLEKHNDKEPELRVYVNPSSASSEMGTERAGSLWLETESLSGIGSWSVDL</sequence>
<accession>A0ABW4X1H5</accession>
<organism evidence="1 2">
    <name type="scientific">Pontibacter silvestris</name>
    <dbReference type="NCBI Taxonomy" id="2305183"/>
    <lineage>
        <taxon>Bacteria</taxon>
        <taxon>Pseudomonadati</taxon>
        <taxon>Bacteroidota</taxon>
        <taxon>Cytophagia</taxon>
        <taxon>Cytophagales</taxon>
        <taxon>Hymenobacteraceae</taxon>
        <taxon>Pontibacter</taxon>
    </lineage>
</organism>
<dbReference type="Proteomes" id="UP001597369">
    <property type="component" value="Unassembled WGS sequence"/>
</dbReference>
<protein>
    <submittedName>
        <fullName evidence="1">Uncharacterized protein</fullName>
    </submittedName>
</protein>
<dbReference type="RefSeq" id="WP_377470115.1">
    <property type="nucleotide sequence ID" value="NZ_JBHUHV010000041.1"/>
</dbReference>
<evidence type="ECO:0000313" key="1">
    <source>
        <dbReference type="EMBL" id="MFD2068022.1"/>
    </source>
</evidence>
<comment type="caution">
    <text evidence="1">The sequence shown here is derived from an EMBL/GenBank/DDBJ whole genome shotgun (WGS) entry which is preliminary data.</text>
</comment>
<feature type="non-terminal residue" evidence="1">
    <location>
        <position position="122"/>
    </location>
</feature>